<evidence type="ECO:0000256" key="7">
    <source>
        <dbReference type="ARBA" id="ARBA00022490"/>
    </source>
</evidence>
<keyword evidence="14 18" id="KW-0573">Peptidoglycan synthesis</keyword>
<proteinExistence type="inferred from homology"/>
<evidence type="ECO:0000256" key="16">
    <source>
        <dbReference type="ARBA" id="ARBA00023316"/>
    </source>
</evidence>
<feature type="active site" evidence="19">
    <location>
        <position position="26"/>
    </location>
</feature>
<sequence length="312" mass="34107">MRTIDKEKIVGKSGHVVVLKGGASVEREISLLSGDAVFQGLKRLGVRASVLDASDELITQLKELSPDLVFIMLHGQGGEDGIVQGLLESMKLKYTGSRVLASALAMDKVKAKLIWQQLGLSTADFTLLNSDTNWEKVIAEFGEVIVKPVNGGSSLGMLIVSDAESLQRQYEVASTFDSAVMVEKCIVGNEYSVGVIDDHVLPTVQLRTKRDFFDFDAKYIDEDTETICPPELTDVKQRELNTLVKAAFNSLGCRGLARVDVMQDSNEKFYLLEVNTVPGMTSHSFVPLAAEKSGIDFDQLLLRILHAELALG</sequence>
<dbReference type="PANTHER" id="PTHR23132:SF23">
    <property type="entry name" value="D-ALANINE--D-ALANINE LIGASE B"/>
    <property type="match status" value="1"/>
</dbReference>
<evidence type="ECO:0000313" key="23">
    <source>
        <dbReference type="EMBL" id="PCJ25070.1"/>
    </source>
</evidence>
<keyword evidence="15 20" id="KW-0464">Manganese</keyword>
<evidence type="ECO:0000256" key="4">
    <source>
        <dbReference type="ARBA" id="ARBA00004752"/>
    </source>
</evidence>
<dbReference type="UniPathway" id="UPA00219"/>
<dbReference type="Pfam" id="PF01820">
    <property type="entry name" value="Dala_Dala_lig_N"/>
    <property type="match status" value="1"/>
</dbReference>
<feature type="binding site" evidence="20">
    <location>
        <position position="275"/>
    </location>
    <ligand>
        <name>Mg(2+)</name>
        <dbReference type="ChEBI" id="CHEBI:18420"/>
        <label>2</label>
    </ligand>
</feature>
<feature type="active site" evidence="19">
    <location>
        <position position="284"/>
    </location>
</feature>
<feature type="active site" evidence="19">
    <location>
        <position position="153"/>
    </location>
</feature>
<comment type="pathway">
    <text evidence="4 18">Cell wall biogenesis; peptidoglycan biosynthesis.</text>
</comment>
<comment type="similarity">
    <text evidence="5 18">Belongs to the D-alanine--D-alanine ligase family.</text>
</comment>
<comment type="cofactor">
    <cofactor evidence="20">
        <name>Mg(2+)</name>
        <dbReference type="ChEBI" id="CHEBI:18420"/>
    </cofactor>
    <cofactor evidence="20">
        <name>Mn(2+)</name>
        <dbReference type="ChEBI" id="CHEBI:29035"/>
    </cofactor>
    <text evidence="20">Binds 2 magnesium or manganese ions per subunit.</text>
</comment>
<evidence type="ECO:0000256" key="3">
    <source>
        <dbReference type="ARBA" id="ARBA00004496"/>
    </source>
</evidence>
<dbReference type="InterPro" id="IPR005905">
    <property type="entry name" value="D_ala_D_ala"/>
</dbReference>
<dbReference type="NCBIfam" id="TIGR01205">
    <property type="entry name" value="D_ala_D_alaTIGR"/>
    <property type="match status" value="1"/>
</dbReference>
<dbReference type="InterPro" id="IPR013815">
    <property type="entry name" value="ATP_grasp_subdomain_1"/>
</dbReference>
<dbReference type="GO" id="GO:0005829">
    <property type="term" value="C:cytosol"/>
    <property type="evidence" value="ECO:0007669"/>
    <property type="project" value="TreeGrafter"/>
</dbReference>
<dbReference type="InterPro" id="IPR016185">
    <property type="entry name" value="PreATP-grasp_dom_sf"/>
</dbReference>
<evidence type="ECO:0000259" key="22">
    <source>
        <dbReference type="PROSITE" id="PS50975"/>
    </source>
</evidence>
<gene>
    <name evidence="18" type="primary">ddl</name>
    <name evidence="23" type="ORF">COA96_07965</name>
</gene>
<organism evidence="23 24">
    <name type="scientific">SAR86 cluster bacterium</name>
    <dbReference type="NCBI Taxonomy" id="2030880"/>
    <lineage>
        <taxon>Bacteria</taxon>
        <taxon>Pseudomonadati</taxon>
        <taxon>Pseudomonadota</taxon>
        <taxon>Gammaproteobacteria</taxon>
        <taxon>SAR86 cluster</taxon>
    </lineage>
</organism>
<name>A0A2A5B132_9GAMM</name>
<evidence type="ECO:0000256" key="12">
    <source>
        <dbReference type="ARBA" id="ARBA00022842"/>
    </source>
</evidence>
<evidence type="ECO:0000256" key="1">
    <source>
        <dbReference type="ARBA" id="ARBA00001936"/>
    </source>
</evidence>
<protein>
    <recommendedName>
        <fullName evidence="6 18">D-alanine--D-alanine ligase</fullName>
        <ecNumber evidence="6 18">6.3.2.4</ecNumber>
    </recommendedName>
    <alternativeName>
        <fullName evidence="18">D-Ala-D-Ala ligase</fullName>
    </alternativeName>
    <alternativeName>
        <fullName evidence="18">D-alanylalanine synthetase</fullName>
    </alternativeName>
</protein>
<dbReference type="Gene3D" id="3.30.1490.20">
    <property type="entry name" value="ATP-grasp fold, A domain"/>
    <property type="match status" value="1"/>
</dbReference>
<evidence type="ECO:0000256" key="11">
    <source>
        <dbReference type="ARBA" id="ARBA00022840"/>
    </source>
</evidence>
<dbReference type="Pfam" id="PF07478">
    <property type="entry name" value="Dala_Dala_lig_C"/>
    <property type="match status" value="1"/>
</dbReference>
<reference evidence="24" key="1">
    <citation type="submission" date="2017-08" db="EMBL/GenBank/DDBJ databases">
        <title>A dynamic microbial community with high functional redundancy inhabits the cold, oxic subseafloor aquifer.</title>
        <authorList>
            <person name="Tully B.J."/>
            <person name="Wheat C.G."/>
            <person name="Glazer B.T."/>
            <person name="Huber J.A."/>
        </authorList>
    </citation>
    <scope>NUCLEOTIDE SEQUENCE [LARGE SCALE GENOMIC DNA]</scope>
</reference>
<evidence type="ECO:0000256" key="9">
    <source>
        <dbReference type="ARBA" id="ARBA00022723"/>
    </source>
</evidence>
<evidence type="ECO:0000256" key="2">
    <source>
        <dbReference type="ARBA" id="ARBA00003921"/>
    </source>
</evidence>
<evidence type="ECO:0000256" key="20">
    <source>
        <dbReference type="PIRSR" id="PIRSR039102-3"/>
    </source>
</evidence>
<keyword evidence="9 20" id="KW-0479">Metal-binding</keyword>
<evidence type="ECO:0000256" key="17">
    <source>
        <dbReference type="ARBA" id="ARBA00047614"/>
    </source>
</evidence>
<dbReference type="Gene3D" id="3.40.50.20">
    <property type="match status" value="1"/>
</dbReference>
<comment type="caution">
    <text evidence="23">The sequence shown here is derived from an EMBL/GenBank/DDBJ whole genome shotgun (WGS) entry which is preliminary data.</text>
</comment>
<dbReference type="InterPro" id="IPR011127">
    <property type="entry name" value="Dala_Dala_lig_N"/>
</dbReference>
<dbReference type="PROSITE" id="PS00843">
    <property type="entry name" value="DALA_DALA_LIGASE_1"/>
    <property type="match status" value="1"/>
</dbReference>
<dbReference type="SUPFAM" id="SSF56059">
    <property type="entry name" value="Glutathione synthetase ATP-binding domain-like"/>
    <property type="match status" value="1"/>
</dbReference>
<dbReference type="Gene3D" id="3.30.470.20">
    <property type="entry name" value="ATP-grasp fold, B domain"/>
    <property type="match status" value="1"/>
</dbReference>
<dbReference type="FunFam" id="3.30.470.20:FF:000008">
    <property type="entry name" value="D-alanine--D-alanine ligase"/>
    <property type="match status" value="1"/>
</dbReference>
<dbReference type="GO" id="GO:0005524">
    <property type="term" value="F:ATP binding"/>
    <property type="evidence" value="ECO:0007669"/>
    <property type="project" value="UniProtKB-UniRule"/>
</dbReference>
<keyword evidence="8 18" id="KW-0436">Ligase</keyword>
<evidence type="ECO:0000256" key="21">
    <source>
        <dbReference type="PROSITE-ProRule" id="PRU00409"/>
    </source>
</evidence>
<dbReference type="PIRSF" id="PIRSF039102">
    <property type="entry name" value="Ddl/VanB"/>
    <property type="match status" value="1"/>
</dbReference>
<comment type="subcellular location">
    <subcellularLocation>
        <location evidence="3 18">Cytoplasm</location>
    </subcellularLocation>
</comment>
<dbReference type="PROSITE" id="PS50975">
    <property type="entry name" value="ATP_GRASP"/>
    <property type="match status" value="1"/>
</dbReference>
<evidence type="ECO:0000256" key="13">
    <source>
        <dbReference type="ARBA" id="ARBA00022960"/>
    </source>
</evidence>
<dbReference type="InterPro" id="IPR011095">
    <property type="entry name" value="Dala_Dala_lig_C"/>
</dbReference>
<feature type="binding site" evidence="20">
    <location>
        <position position="273"/>
    </location>
    <ligand>
        <name>Mg(2+)</name>
        <dbReference type="ChEBI" id="CHEBI:18420"/>
        <label>1</label>
    </ligand>
</feature>
<dbReference type="GO" id="GO:0071555">
    <property type="term" value="P:cell wall organization"/>
    <property type="evidence" value="ECO:0007669"/>
    <property type="project" value="UniProtKB-KW"/>
</dbReference>
<keyword evidence="12 20" id="KW-0460">Magnesium</keyword>
<keyword evidence="10 21" id="KW-0547">Nucleotide-binding</keyword>
<evidence type="ECO:0000256" key="10">
    <source>
        <dbReference type="ARBA" id="ARBA00022741"/>
    </source>
</evidence>
<dbReference type="InterPro" id="IPR000291">
    <property type="entry name" value="D-Ala_lig_Van_CS"/>
</dbReference>
<accession>A0A2A5B132</accession>
<keyword evidence="11 21" id="KW-0067">ATP-binding</keyword>
<evidence type="ECO:0000313" key="24">
    <source>
        <dbReference type="Proteomes" id="UP000218327"/>
    </source>
</evidence>
<evidence type="ECO:0000256" key="18">
    <source>
        <dbReference type="HAMAP-Rule" id="MF_00047"/>
    </source>
</evidence>
<dbReference type="AlphaFoldDB" id="A0A2A5B132"/>
<feature type="binding site" evidence="20">
    <location>
        <position position="273"/>
    </location>
    <ligand>
        <name>Mg(2+)</name>
        <dbReference type="ChEBI" id="CHEBI:18420"/>
        <label>2</label>
    </ligand>
</feature>
<dbReference type="HAMAP" id="MF_00047">
    <property type="entry name" value="Dala_Dala_lig"/>
    <property type="match status" value="1"/>
</dbReference>
<dbReference type="EC" id="6.3.2.4" evidence="6 18"/>
<evidence type="ECO:0000256" key="19">
    <source>
        <dbReference type="PIRSR" id="PIRSR039102-1"/>
    </source>
</evidence>
<dbReference type="InterPro" id="IPR011761">
    <property type="entry name" value="ATP-grasp"/>
</dbReference>
<dbReference type="EMBL" id="NVVJ01000020">
    <property type="protein sequence ID" value="PCJ25070.1"/>
    <property type="molecule type" value="Genomic_DNA"/>
</dbReference>
<comment type="function">
    <text evidence="2 18">Cell wall formation.</text>
</comment>
<evidence type="ECO:0000256" key="8">
    <source>
        <dbReference type="ARBA" id="ARBA00022598"/>
    </source>
</evidence>
<dbReference type="GO" id="GO:0009252">
    <property type="term" value="P:peptidoglycan biosynthetic process"/>
    <property type="evidence" value="ECO:0007669"/>
    <property type="project" value="UniProtKB-UniRule"/>
</dbReference>
<evidence type="ECO:0000256" key="5">
    <source>
        <dbReference type="ARBA" id="ARBA00010871"/>
    </source>
</evidence>
<dbReference type="GO" id="GO:0046872">
    <property type="term" value="F:metal ion binding"/>
    <property type="evidence" value="ECO:0007669"/>
    <property type="project" value="UniProtKB-KW"/>
</dbReference>
<dbReference type="GO" id="GO:0008716">
    <property type="term" value="F:D-alanine-D-alanine ligase activity"/>
    <property type="evidence" value="ECO:0007669"/>
    <property type="project" value="UniProtKB-UniRule"/>
</dbReference>
<dbReference type="GO" id="GO:0008360">
    <property type="term" value="P:regulation of cell shape"/>
    <property type="evidence" value="ECO:0007669"/>
    <property type="project" value="UniProtKB-KW"/>
</dbReference>
<dbReference type="Proteomes" id="UP000218327">
    <property type="component" value="Unassembled WGS sequence"/>
</dbReference>
<evidence type="ECO:0000256" key="15">
    <source>
        <dbReference type="ARBA" id="ARBA00023211"/>
    </source>
</evidence>
<feature type="binding site" evidence="20">
    <location>
        <position position="260"/>
    </location>
    <ligand>
        <name>Mg(2+)</name>
        <dbReference type="ChEBI" id="CHEBI:18420"/>
        <label>1</label>
    </ligand>
</feature>
<keyword evidence="16 18" id="KW-0961">Cell wall biogenesis/degradation</keyword>
<dbReference type="PANTHER" id="PTHR23132">
    <property type="entry name" value="D-ALANINE--D-ALANINE LIGASE"/>
    <property type="match status" value="1"/>
</dbReference>
<dbReference type="PROSITE" id="PS00844">
    <property type="entry name" value="DALA_DALA_LIGASE_2"/>
    <property type="match status" value="1"/>
</dbReference>
<dbReference type="SUPFAM" id="SSF52440">
    <property type="entry name" value="PreATP-grasp domain"/>
    <property type="match status" value="1"/>
</dbReference>
<evidence type="ECO:0000256" key="14">
    <source>
        <dbReference type="ARBA" id="ARBA00022984"/>
    </source>
</evidence>
<keyword evidence="7 18" id="KW-0963">Cytoplasm</keyword>
<evidence type="ECO:0000256" key="6">
    <source>
        <dbReference type="ARBA" id="ARBA00012216"/>
    </source>
</evidence>
<dbReference type="NCBIfam" id="NF002378">
    <property type="entry name" value="PRK01372.1"/>
    <property type="match status" value="1"/>
</dbReference>
<keyword evidence="13 18" id="KW-0133">Cell shape</keyword>
<feature type="domain" description="ATP-grasp" evidence="22">
    <location>
        <begin position="112"/>
        <end position="306"/>
    </location>
</feature>
<comment type="catalytic activity">
    <reaction evidence="17 18">
        <text>2 D-alanine + ATP = D-alanyl-D-alanine + ADP + phosphate + H(+)</text>
        <dbReference type="Rhea" id="RHEA:11224"/>
        <dbReference type="ChEBI" id="CHEBI:15378"/>
        <dbReference type="ChEBI" id="CHEBI:30616"/>
        <dbReference type="ChEBI" id="CHEBI:43474"/>
        <dbReference type="ChEBI" id="CHEBI:57416"/>
        <dbReference type="ChEBI" id="CHEBI:57822"/>
        <dbReference type="ChEBI" id="CHEBI:456216"/>
        <dbReference type="EC" id="6.3.2.4"/>
    </reaction>
</comment>
<comment type="cofactor">
    <cofactor evidence="1">
        <name>Mn(2+)</name>
        <dbReference type="ChEBI" id="CHEBI:29035"/>
    </cofactor>
</comment>